<dbReference type="STRING" id="138074.SYMBAF_160036"/>
<dbReference type="AlphaFoldDB" id="A0A068Z617"/>
<reference evidence="1 2" key="1">
    <citation type="journal article" date="2014" name="Genome Announc.">
        <title>Whole-Genome Sequence of Serratia symbiotica Strain CWBI-2.3T, a Free-Living Symbiont of the Black Bean Aphid Aphis fabae.</title>
        <authorList>
            <person name="Foray V."/>
            <person name="Grigorescu A.S."/>
            <person name="Sabri A."/>
            <person name="Haubruge E."/>
            <person name="Lognay G."/>
            <person name="Francis F."/>
            <person name="Fauconnier M.L."/>
            <person name="Hance T."/>
            <person name="Thonart P."/>
        </authorList>
    </citation>
    <scope>NUCLEOTIDE SEQUENCE [LARGE SCALE GENOMIC DNA]</scope>
    <source>
        <strain evidence="1">CWBI-2.3</strain>
    </source>
</reference>
<dbReference type="GeneID" id="93735237"/>
<proteinExistence type="predicted"/>
<organism evidence="1 2">
    <name type="scientific">Serratia symbiotica</name>
    <dbReference type="NCBI Taxonomy" id="138074"/>
    <lineage>
        <taxon>Bacteria</taxon>
        <taxon>Pseudomonadati</taxon>
        <taxon>Pseudomonadota</taxon>
        <taxon>Gammaproteobacteria</taxon>
        <taxon>Enterobacterales</taxon>
        <taxon>Yersiniaceae</taxon>
        <taxon>Serratia</taxon>
    </lineage>
</organism>
<accession>A0A068Z617</accession>
<protein>
    <submittedName>
        <fullName evidence="1">DUF2442 domain-containing protein</fullName>
    </submittedName>
</protein>
<dbReference type="InterPro" id="IPR018841">
    <property type="entry name" value="DUF2442"/>
</dbReference>
<dbReference type="RefSeq" id="WP_040264319.1">
    <property type="nucleotide sequence ID" value="NZ_CP050855.1"/>
</dbReference>
<name>A0A068Z617_9GAMM</name>
<evidence type="ECO:0000313" key="1">
    <source>
        <dbReference type="EMBL" id="QLH61904.1"/>
    </source>
</evidence>
<gene>
    <name evidence="1" type="ORF">SYMBAF_01695</name>
</gene>
<dbReference type="Gene3D" id="3.30.2020.40">
    <property type="entry name" value="Uncharacterised protein PF10387, DUF2442"/>
    <property type="match status" value="1"/>
</dbReference>
<dbReference type="EMBL" id="CP050855">
    <property type="protein sequence ID" value="QLH61904.1"/>
    <property type="molecule type" value="Genomic_DNA"/>
</dbReference>
<dbReference type="Proteomes" id="UP000042738">
    <property type="component" value="Chromosome"/>
</dbReference>
<dbReference type="Pfam" id="PF10387">
    <property type="entry name" value="DUF2442"/>
    <property type="match status" value="1"/>
</dbReference>
<sequence length="82" mass="9218">MTISVKNVRFDETTMWVELSDGRVMGVPLAWFPRLLNASAKDRRDYELSKRGIHWDALDEDISVDGLLAGCGDVTHVPHHVA</sequence>
<evidence type="ECO:0000313" key="2">
    <source>
        <dbReference type="Proteomes" id="UP000042738"/>
    </source>
</evidence>